<dbReference type="PANTHER" id="PTHR43333:SF1">
    <property type="entry name" value="D-ISOMER SPECIFIC 2-HYDROXYACID DEHYDROGENASE NAD-BINDING DOMAIN-CONTAINING PROTEIN"/>
    <property type="match status" value="1"/>
</dbReference>
<dbReference type="Proteomes" id="UP000437065">
    <property type="component" value="Unassembled WGS sequence"/>
</dbReference>
<reference evidence="6 7" key="1">
    <citation type="submission" date="2019-12" db="EMBL/GenBank/DDBJ databases">
        <title>Isolation and characterization of three novel carbon monoxide-oxidizing members of Halobacteria from salione crusts and soils.</title>
        <authorList>
            <person name="Myers M.R."/>
            <person name="King G.M."/>
        </authorList>
    </citation>
    <scope>NUCLEOTIDE SEQUENCE [LARGE SCALE GENOMIC DNA]</scope>
    <source>
        <strain evidence="6 7">WSA2</strain>
    </source>
</reference>
<comment type="similarity">
    <text evidence="3">Belongs to the D-isomer specific 2-hydroxyacid dehydrogenase family.</text>
</comment>
<evidence type="ECO:0000259" key="5">
    <source>
        <dbReference type="Pfam" id="PF02826"/>
    </source>
</evidence>
<dbReference type="RefSeq" id="WP_159669505.1">
    <property type="nucleotide sequence ID" value="NZ_WUUS01000010.1"/>
</dbReference>
<dbReference type="Pfam" id="PF02826">
    <property type="entry name" value="2-Hacid_dh_C"/>
    <property type="match status" value="1"/>
</dbReference>
<keyword evidence="2" id="KW-0520">NAD</keyword>
<evidence type="ECO:0000256" key="2">
    <source>
        <dbReference type="ARBA" id="ARBA00023027"/>
    </source>
</evidence>
<name>A0A6B0T233_9EURY</name>
<dbReference type="GO" id="GO:0051287">
    <property type="term" value="F:NAD binding"/>
    <property type="evidence" value="ECO:0007669"/>
    <property type="project" value="InterPro"/>
</dbReference>
<evidence type="ECO:0000256" key="3">
    <source>
        <dbReference type="RuleBase" id="RU003719"/>
    </source>
</evidence>
<dbReference type="OrthoDB" id="168224at2157"/>
<dbReference type="CDD" id="cd05300">
    <property type="entry name" value="2-Hacid_dh_1"/>
    <property type="match status" value="1"/>
</dbReference>
<dbReference type="GO" id="GO:0016616">
    <property type="term" value="F:oxidoreductase activity, acting on the CH-OH group of donors, NAD or NADP as acceptor"/>
    <property type="evidence" value="ECO:0007669"/>
    <property type="project" value="InterPro"/>
</dbReference>
<dbReference type="InterPro" id="IPR036291">
    <property type="entry name" value="NAD(P)-bd_dom_sf"/>
</dbReference>
<dbReference type="InterPro" id="IPR006140">
    <property type="entry name" value="D-isomer_DH_NAD-bd"/>
</dbReference>
<dbReference type="SUPFAM" id="SSF51735">
    <property type="entry name" value="NAD(P)-binding Rossmann-fold domains"/>
    <property type="match status" value="1"/>
</dbReference>
<feature type="domain" description="D-isomer specific 2-hydroxyacid dehydrogenase catalytic" evidence="4">
    <location>
        <begin position="17"/>
        <end position="305"/>
    </location>
</feature>
<accession>A0A6B0T233</accession>
<dbReference type="PANTHER" id="PTHR43333">
    <property type="entry name" value="2-HACID_DH_C DOMAIN-CONTAINING PROTEIN"/>
    <property type="match status" value="1"/>
</dbReference>
<gene>
    <name evidence="6" type="ORF">GRX01_15310</name>
</gene>
<dbReference type="EMBL" id="WUUS01000010">
    <property type="protein sequence ID" value="MXR42701.1"/>
    <property type="molecule type" value="Genomic_DNA"/>
</dbReference>
<dbReference type="InterPro" id="IPR006139">
    <property type="entry name" value="D-isomer_2_OHA_DH_cat_dom"/>
</dbReference>
<dbReference type="Gene3D" id="3.40.50.720">
    <property type="entry name" value="NAD(P)-binding Rossmann-like Domain"/>
    <property type="match status" value="2"/>
</dbReference>
<dbReference type="SUPFAM" id="SSF52283">
    <property type="entry name" value="Formate/glycerate dehydrogenase catalytic domain-like"/>
    <property type="match status" value="1"/>
</dbReference>
<evidence type="ECO:0000313" key="6">
    <source>
        <dbReference type="EMBL" id="MXR42701.1"/>
    </source>
</evidence>
<dbReference type="Pfam" id="PF00389">
    <property type="entry name" value="2-Hacid_dh"/>
    <property type="match status" value="1"/>
</dbReference>
<comment type="caution">
    <text evidence="6">The sequence shown here is derived from an EMBL/GenBank/DDBJ whole genome shotgun (WGS) entry which is preliminary data.</text>
</comment>
<proteinExistence type="inferred from homology"/>
<feature type="domain" description="D-isomer specific 2-hydroxyacid dehydrogenase NAD-binding" evidence="5">
    <location>
        <begin position="109"/>
        <end position="281"/>
    </location>
</feature>
<dbReference type="AlphaFoldDB" id="A0A6B0T233"/>
<evidence type="ECO:0000259" key="4">
    <source>
        <dbReference type="Pfam" id="PF00389"/>
    </source>
</evidence>
<protein>
    <submittedName>
        <fullName evidence="6">D-2-hydroxyacid dehydrogenase</fullName>
    </submittedName>
</protein>
<dbReference type="FunFam" id="3.40.50.720:FF:000363">
    <property type="entry name" value="D-isomer specific 2-hydroxyacid dehydrogenase"/>
    <property type="match status" value="1"/>
</dbReference>
<organism evidence="6 7">
    <name type="scientific">Halobaculum saliterrae</name>
    <dbReference type="NCBI Taxonomy" id="2073113"/>
    <lineage>
        <taxon>Archaea</taxon>
        <taxon>Methanobacteriati</taxon>
        <taxon>Methanobacteriota</taxon>
        <taxon>Stenosarchaea group</taxon>
        <taxon>Halobacteria</taxon>
        <taxon>Halobacteriales</taxon>
        <taxon>Haloferacaceae</taxon>
        <taxon>Halobaculum</taxon>
    </lineage>
</organism>
<evidence type="ECO:0000256" key="1">
    <source>
        <dbReference type="ARBA" id="ARBA00023002"/>
    </source>
</evidence>
<keyword evidence="7" id="KW-1185">Reference proteome</keyword>
<sequence length="324" mass="35305">MRIVVTRQKIHGHPAAEYVDLLRERLPGHEVVLADTPEEERELIRTADVVTGEGAAAEEHLGQAESLRLFAGVYAGVGHLDLDAFEDAGVAVTNASGVHAPNISEYVIGALVSLARDFRRATRQQDRREWRAYRTRELYDSTVTVVGLGAIGTAVAERLEPFGVETLGVRYTPEKGGPVDEVYGFDDLHEVLARTDHLVLACPLTDATEGLIDREALRTLPPHATLVNIARGPVVDTDDLVHALRWNQIRGAFLDVTDPEPLPEDHPLWGLDDVRITPHNAGHTPRYFARVADILAGNVERLADADATGDAGAADDLGLENRVV</sequence>
<evidence type="ECO:0000313" key="7">
    <source>
        <dbReference type="Proteomes" id="UP000437065"/>
    </source>
</evidence>
<keyword evidence="1 3" id="KW-0560">Oxidoreductase</keyword>